<reference evidence="2 3" key="1">
    <citation type="submission" date="2024-03" db="EMBL/GenBank/DDBJ databases">
        <title>A high-quality draft genome sequence of Diaporthe vaccinii, a causative agent of upright dieback and viscid rot disease in cranberry plants.</title>
        <authorList>
            <person name="Sarrasin M."/>
            <person name="Lang B.F."/>
            <person name="Burger G."/>
        </authorList>
    </citation>
    <scope>NUCLEOTIDE SEQUENCE [LARGE SCALE GENOMIC DNA]</scope>
    <source>
        <strain evidence="2 3">IS7</strain>
    </source>
</reference>
<proteinExistence type="predicted"/>
<gene>
    <name evidence="2" type="ORF">FJTKL_15339</name>
</gene>
<protein>
    <submittedName>
        <fullName evidence="2">Uncharacterized protein</fullName>
    </submittedName>
</protein>
<keyword evidence="3" id="KW-1185">Reference proteome</keyword>
<sequence length="391" mass="44166">MYNIPPTALKLPDGQAEHSPFHGVLRQPFSDSTTGVYARQKQVNAFMAQTKSNVANHVARVPLDQRSNQKAVQGRKTSQTYECPDRLNGRELQNRRRLGEDRISCGGWKPEIAELAIEYIQQGAWYERASKIWGVRCFVREAEGLGELCQDSEAIRRFLNRNIHKFIAFHAMSKDFEVPDYLVRKADQRRGDWVLKYPWLRSFIREYQGRARSTAESLVQAYKDQGDGIAANDHTIQAIDVGQGEDSGKKATPVPDAAGMSASCGHEDIETCCATPDRSVYSRKRQRGPDRTDDLETDDLIKRVKRESTEDEVIRSRDRTQEAGTCEVDMGDGNECKANECEWDEGKGMIHAKGRSLTVLFHGMRSHGGQESDHVQVYVPRTSKGVTINFL</sequence>
<feature type="region of interest" description="Disordered" evidence="1">
    <location>
        <begin position="241"/>
        <end position="262"/>
    </location>
</feature>
<accession>A0ABR4E587</accession>
<evidence type="ECO:0000313" key="2">
    <source>
        <dbReference type="EMBL" id="KAL2277591.1"/>
    </source>
</evidence>
<comment type="caution">
    <text evidence="2">The sequence shown here is derived from an EMBL/GenBank/DDBJ whole genome shotgun (WGS) entry which is preliminary data.</text>
</comment>
<name>A0ABR4E587_9PEZI</name>
<evidence type="ECO:0000256" key="1">
    <source>
        <dbReference type="SAM" id="MobiDB-lite"/>
    </source>
</evidence>
<dbReference type="Proteomes" id="UP001600888">
    <property type="component" value="Unassembled WGS sequence"/>
</dbReference>
<organism evidence="2 3">
    <name type="scientific">Diaporthe vaccinii</name>
    <dbReference type="NCBI Taxonomy" id="105482"/>
    <lineage>
        <taxon>Eukaryota</taxon>
        <taxon>Fungi</taxon>
        <taxon>Dikarya</taxon>
        <taxon>Ascomycota</taxon>
        <taxon>Pezizomycotina</taxon>
        <taxon>Sordariomycetes</taxon>
        <taxon>Sordariomycetidae</taxon>
        <taxon>Diaporthales</taxon>
        <taxon>Diaporthaceae</taxon>
        <taxon>Diaporthe</taxon>
        <taxon>Diaporthe eres species complex</taxon>
    </lineage>
</organism>
<dbReference type="EMBL" id="JBAWTH010000097">
    <property type="protein sequence ID" value="KAL2277591.1"/>
    <property type="molecule type" value="Genomic_DNA"/>
</dbReference>
<evidence type="ECO:0000313" key="3">
    <source>
        <dbReference type="Proteomes" id="UP001600888"/>
    </source>
</evidence>